<dbReference type="InterPro" id="IPR018934">
    <property type="entry name" value="RIO_dom"/>
</dbReference>
<keyword evidence="5" id="KW-0418">Kinase</keyword>
<accession>A0ABV9NEB5</accession>
<dbReference type="Pfam" id="PF01163">
    <property type="entry name" value="RIO1"/>
    <property type="match status" value="1"/>
</dbReference>
<reference evidence="11" key="1">
    <citation type="journal article" date="2019" name="Int. J. Syst. Evol. Microbiol.">
        <title>The Global Catalogue of Microorganisms (GCM) 10K type strain sequencing project: providing services to taxonomists for standard genome sequencing and annotation.</title>
        <authorList>
            <consortium name="The Broad Institute Genomics Platform"/>
            <consortium name="The Broad Institute Genome Sequencing Center for Infectious Disease"/>
            <person name="Wu L."/>
            <person name="Ma J."/>
        </authorList>
    </citation>
    <scope>NUCLEOTIDE SEQUENCE [LARGE SCALE GENOMIC DNA]</scope>
    <source>
        <strain evidence="11">CGMCC 1.13574</strain>
    </source>
</reference>
<evidence type="ECO:0000256" key="7">
    <source>
        <dbReference type="ARBA" id="ARBA00047899"/>
    </source>
</evidence>
<name>A0ABV9NEB5_9GAMM</name>
<evidence type="ECO:0000256" key="2">
    <source>
        <dbReference type="ARBA" id="ARBA00022527"/>
    </source>
</evidence>
<sequence>MAVFPARESLLKKDLFGRIVCIRSGAVPVIRRDYRGAPLPRLAGWLARNEAACLRRLERVPAVPRVLAFRQGSLDRSYIEGRPMYEGRPRDIAYFRAARRLIQAVHRAGVCHNDLAKESNWLVRDDGTPAVVDFQIAVRGNPRARWMRLLAREDLRHLLKHKRTYCPERLTPVERRLLARPSWLRECWFATGKPVYRFITRRLLGWRDNEGRN</sequence>
<evidence type="ECO:0000256" key="8">
    <source>
        <dbReference type="ARBA" id="ARBA00048679"/>
    </source>
</evidence>
<evidence type="ECO:0000256" key="6">
    <source>
        <dbReference type="ARBA" id="ARBA00022840"/>
    </source>
</evidence>
<keyword evidence="4" id="KW-0547">Nucleotide-binding</keyword>
<keyword evidence="3" id="KW-0808">Transferase</keyword>
<comment type="catalytic activity">
    <reaction evidence="8">
        <text>L-seryl-[protein] + ATP = O-phospho-L-seryl-[protein] + ADP + H(+)</text>
        <dbReference type="Rhea" id="RHEA:17989"/>
        <dbReference type="Rhea" id="RHEA-COMP:9863"/>
        <dbReference type="Rhea" id="RHEA-COMP:11604"/>
        <dbReference type="ChEBI" id="CHEBI:15378"/>
        <dbReference type="ChEBI" id="CHEBI:29999"/>
        <dbReference type="ChEBI" id="CHEBI:30616"/>
        <dbReference type="ChEBI" id="CHEBI:83421"/>
        <dbReference type="ChEBI" id="CHEBI:456216"/>
        <dbReference type="EC" id="2.7.11.1"/>
    </reaction>
</comment>
<gene>
    <name evidence="10" type="ORF">ACFO3Q_00445</name>
</gene>
<dbReference type="EMBL" id="JBHSGG010000002">
    <property type="protein sequence ID" value="MFC4726646.1"/>
    <property type="molecule type" value="Genomic_DNA"/>
</dbReference>
<keyword evidence="2" id="KW-0723">Serine/threonine-protein kinase</keyword>
<protein>
    <recommendedName>
        <fullName evidence="1">non-specific serine/threonine protein kinase</fullName>
        <ecNumber evidence="1">2.7.11.1</ecNumber>
    </recommendedName>
</protein>
<evidence type="ECO:0000313" key="11">
    <source>
        <dbReference type="Proteomes" id="UP001595892"/>
    </source>
</evidence>
<feature type="domain" description="RIO-type" evidence="9">
    <location>
        <begin position="45"/>
        <end position="157"/>
    </location>
</feature>
<dbReference type="EC" id="2.7.11.1" evidence="1"/>
<proteinExistence type="predicted"/>
<comment type="caution">
    <text evidence="10">The sequence shown here is derived from an EMBL/GenBank/DDBJ whole genome shotgun (WGS) entry which is preliminary data.</text>
</comment>
<evidence type="ECO:0000259" key="9">
    <source>
        <dbReference type="Pfam" id="PF01163"/>
    </source>
</evidence>
<evidence type="ECO:0000256" key="3">
    <source>
        <dbReference type="ARBA" id="ARBA00022679"/>
    </source>
</evidence>
<evidence type="ECO:0000313" key="10">
    <source>
        <dbReference type="EMBL" id="MFC4726646.1"/>
    </source>
</evidence>
<dbReference type="RefSeq" id="WP_377002551.1">
    <property type="nucleotide sequence ID" value="NZ_JBHSGG010000002.1"/>
</dbReference>
<evidence type="ECO:0000256" key="4">
    <source>
        <dbReference type="ARBA" id="ARBA00022741"/>
    </source>
</evidence>
<organism evidence="10 11">
    <name type="scientific">Coralloluteibacterium thermophilum</name>
    <dbReference type="NCBI Taxonomy" id="2707049"/>
    <lineage>
        <taxon>Bacteria</taxon>
        <taxon>Pseudomonadati</taxon>
        <taxon>Pseudomonadota</taxon>
        <taxon>Gammaproteobacteria</taxon>
        <taxon>Lysobacterales</taxon>
        <taxon>Lysobacteraceae</taxon>
        <taxon>Coralloluteibacterium</taxon>
    </lineage>
</organism>
<dbReference type="InterPro" id="IPR011009">
    <property type="entry name" value="Kinase-like_dom_sf"/>
</dbReference>
<comment type="catalytic activity">
    <reaction evidence="7">
        <text>L-threonyl-[protein] + ATP = O-phospho-L-threonyl-[protein] + ADP + H(+)</text>
        <dbReference type="Rhea" id="RHEA:46608"/>
        <dbReference type="Rhea" id="RHEA-COMP:11060"/>
        <dbReference type="Rhea" id="RHEA-COMP:11605"/>
        <dbReference type="ChEBI" id="CHEBI:15378"/>
        <dbReference type="ChEBI" id="CHEBI:30013"/>
        <dbReference type="ChEBI" id="CHEBI:30616"/>
        <dbReference type="ChEBI" id="CHEBI:61977"/>
        <dbReference type="ChEBI" id="CHEBI:456216"/>
        <dbReference type="EC" id="2.7.11.1"/>
    </reaction>
</comment>
<dbReference type="Proteomes" id="UP001595892">
    <property type="component" value="Unassembled WGS sequence"/>
</dbReference>
<evidence type="ECO:0000256" key="5">
    <source>
        <dbReference type="ARBA" id="ARBA00022777"/>
    </source>
</evidence>
<dbReference type="SUPFAM" id="SSF56112">
    <property type="entry name" value="Protein kinase-like (PK-like)"/>
    <property type="match status" value="1"/>
</dbReference>
<evidence type="ECO:0000256" key="1">
    <source>
        <dbReference type="ARBA" id="ARBA00012513"/>
    </source>
</evidence>
<keyword evidence="11" id="KW-1185">Reference proteome</keyword>
<keyword evidence="6" id="KW-0067">ATP-binding</keyword>